<dbReference type="AlphaFoldDB" id="A0A835S5P0"/>
<dbReference type="InterPro" id="IPR033570">
    <property type="entry name" value="SCNM1"/>
</dbReference>
<reference evidence="4 5" key="1">
    <citation type="journal article" date="2020" name="Nat. Food">
        <title>A phased Vanilla planifolia genome enables genetic improvement of flavour and production.</title>
        <authorList>
            <person name="Hasing T."/>
            <person name="Tang H."/>
            <person name="Brym M."/>
            <person name="Khazi F."/>
            <person name="Huang T."/>
            <person name="Chambers A.H."/>
        </authorList>
    </citation>
    <scope>NUCLEOTIDE SEQUENCE [LARGE SCALE GENOMIC DNA]</scope>
    <source>
        <tissue evidence="4">Leaf</tissue>
    </source>
</reference>
<comment type="caution">
    <text evidence="4">The sequence shown here is derived from an EMBL/GenBank/DDBJ whole genome shotgun (WGS) entry which is preliminary data.</text>
</comment>
<evidence type="ECO:0000256" key="2">
    <source>
        <dbReference type="PROSITE-ProRule" id="PRU00708"/>
    </source>
</evidence>
<proteinExistence type="predicted"/>
<dbReference type="EMBL" id="JADCNM010000001">
    <property type="protein sequence ID" value="KAG0501974.1"/>
    <property type="molecule type" value="Genomic_DNA"/>
</dbReference>
<feature type="repeat" description="PPR" evidence="2">
    <location>
        <begin position="354"/>
        <end position="384"/>
    </location>
</feature>
<dbReference type="Proteomes" id="UP000639772">
    <property type="component" value="Chromosome 1"/>
</dbReference>
<name>A0A835S5P0_VANPL</name>
<dbReference type="InterPro" id="IPR002885">
    <property type="entry name" value="PPR_rpt"/>
</dbReference>
<dbReference type="NCBIfam" id="TIGR00756">
    <property type="entry name" value="PPR"/>
    <property type="match status" value="2"/>
</dbReference>
<dbReference type="PROSITE" id="PS51375">
    <property type="entry name" value="PPR"/>
    <property type="match status" value="2"/>
</dbReference>
<evidence type="ECO:0000256" key="1">
    <source>
        <dbReference type="ARBA" id="ARBA00022737"/>
    </source>
</evidence>
<feature type="domain" description="Sodium channel modifier 1 zinc-finger" evidence="3">
    <location>
        <begin position="49"/>
        <end position="74"/>
    </location>
</feature>
<dbReference type="OrthoDB" id="1924550at2759"/>
<accession>A0A835S5P0</accession>
<keyword evidence="1" id="KW-0677">Repeat</keyword>
<protein>
    <recommendedName>
        <fullName evidence="3">Sodium channel modifier 1 zinc-finger domain-containing protein</fullName>
    </recommendedName>
</protein>
<evidence type="ECO:0000259" key="3">
    <source>
        <dbReference type="Pfam" id="PF15803"/>
    </source>
</evidence>
<feature type="repeat" description="PPR" evidence="2">
    <location>
        <begin position="423"/>
        <end position="457"/>
    </location>
</feature>
<evidence type="ECO:0000313" key="5">
    <source>
        <dbReference type="Proteomes" id="UP000639772"/>
    </source>
</evidence>
<gene>
    <name evidence="4" type="ORF">HPP92_002046</name>
</gene>
<dbReference type="Gene3D" id="1.25.40.10">
    <property type="entry name" value="Tetratricopeptide repeat domain"/>
    <property type="match status" value="2"/>
</dbReference>
<dbReference type="Pfam" id="PF13041">
    <property type="entry name" value="PPR_2"/>
    <property type="match status" value="2"/>
</dbReference>
<evidence type="ECO:0000313" key="4">
    <source>
        <dbReference type="EMBL" id="KAG0501974.1"/>
    </source>
</evidence>
<dbReference type="GO" id="GO:0008380">
    <property type="term" value="P:RNA splicing"/>
    <property type="evidence" value="ECO:0007669"/>
    <property type="project" value="InterPro"/>
</dbReference>
<dbReference type="Pfam" id="PF15803">
    <property type="entry name" value="zf-SCNM1"/>
    <property type="match status" value="1"/>
</dbReference>
<sequence length="504" mass="56830">MSVFGGDSWAREAQHRKRRVDDLMLSSASLKSTAPAPSHRKLSNGKFVCLVCPNNPIFDTALILSMHINSSRHISGETRMKEKELSRQEELHKRIALSGDIMPLKKLMNYQVQKKPLTEKTRRAIQELHCEMIQKNQFEDDSNSYIAEAESRNLCLYPNCPPSGHLLQESQPPAFAPNVVSQCNVELQKKHEKELKFTAAGWKRDCHGKWFRDENESRTRKLSAAITRILRTRDTNPQWEESLADVFHLGEDIAPVVALLPDPDMAIAFLSWARRRPYADMPHSASDSALLRLLALARRFEEAEVVLQTMMAEGKKPSNEALSMLVGSYARAGLEDQALKAYSSTKEHTGAVPDTSGCNSLLHLLVKRGNIETAGKVYDEMVKREGGADNFSTGIMVKGFCMHGRMKEARMLMKNRWGSCVPDVVFYNMLIDGYCRSGDVTSGCALLRKMCFKGFLPTVATYGAIINGFCRKGNFEKVKISERKLISTRTMPCIYQESKKIRMK</sequence>
<dbReference type="InterPro" id="IPR011990">
    <property type="entry name" value="TPR-like_helical_dom_sf"/>
</dbReference>
<dbReference type="PANTHER" id="PTHR32297">
    <property type="entry name" value="SODIUM CHANNEL MODIFIER 1"/>
    <property type="match status" value="1"/>
</dbReference>
<dbReference type="InterPro" id="IPR031622">
    <property type="entry name" value="Znf-SCNM1"/>
</dbReference>
<dbReference type="GO" id="GO:0005634">
    <property type="term" value="C:nucleus"/>
    <property type="evidence" value="ECO:0007669"/>
    <property type="project" value="TreeGrafter"/>
</dbReference>
<organism evidence="4 5">
    <name type="scientific">Vanilla planifolia</name>
    <name type="common">Vanilla</name>
    <dbReference type="NCBI Taxonomy" id="51239"/>
    <lineage>
        <taxon>Eukaryota</taxon>
        <taxon>Viridiplantae</taxon>
        <taxon>Streptophyta</taxon>
        <taxon>Embryophyta</taxon>
        <taxon>Tracheophyta</taxon>
        <taxon>Spermatophyta</taxon>
        <taxon>Magnoliopsida</taxon>
        <taxon>Liliopsida</taxon>
        <taxon>Asparagales</taxon>
        <taxon>Orchidaceae</taxon>
        <taxon>Vanilloideae</taxon>
        <taxon>Vanilleae</taxon>
        <taxon>Vanilla</taxon>
    </lineage>
</organism>
<dbReference type="PANTHER" id="PTHR32297:SF1">
    <property type="entry name" value="SODIUM CHANNEL MODIFIER 1"/>
    <property type="match status" value="1"/>
</dbReference>